<keyword evidence="11 17" id="KW-0472">Membrane</keyword>
<keyword evidence="10 17" id="KW-1133">Transmembrane helix</keyword>
<comment type="caution">
    <text evidence="18">The sequence shown here is derived from an EMBL/GenBank/DDBJ whole genome shotgun (WGS) entry which is preliminary data.</text>
</comment>
<feature type="transmembrane region" description="Helical" evidence="17">
    <location>
        <begin position="228"/>
        <end position="249"/>
    </location>
</feature>
<reference evidence="18" key="1">
    <citation type="submission" date="2020-08" db="EMBL/GenBank/DDBJ databases">
        <title>Genome public.</title>
        <authorList>
            <person name="Liu C."/>
            <person name="Sun Q."/>
        </authorList>
    </citation>
    <scope>NUCLEOTIDE SEQUENCE</scope>
    <source>
        <strain evidence="18">NSJ-32</strain>
    </source>
</reference>
<dbReference type="AlphaFoldDB" id="A0A926DQH6"/>
<proteinExistence type="inferred from homology"/>
<comment type="miscellaneous">
    <text evidence="17">Bacitracin is thought to be involved in the inhibition of peptidoglycan synthesis by sequestering undecaprenyl diphosphate, thereby reducing the pool of lipid carrier available.</text>
</comment>
<keyword evidence="13 17" id="KW-0961">Cell wall biogenesis/degradation</keyword>
<dbReference type="Proteomes" id="UP000657006">
    <property type="component" value="Unassembled WGS sequence"/>
</dbReference>
<dbReference type="HAMAP" id="MF_01006">
    <property type="entry name" value="Undec_diphosphatase"/>
    <property type="match status" value="1"/>
</dbReference>
<feature type="transmembrane region" description="Helical" evidence="17">
    <location>
        <begin position="89"/>
        <end position="110"/>
    </location>
</feature>
<dbReference type="NCBIfam" id="TIGR00753">
    <property type="entry name" value="undec_PP_bacA"/>
    <property type="match status" value="1"/>
</dbReference>
<dbReference type="RefSeq" id="WP_177716798.1">
    <property type="nucleotide sequence ID" value="NZ_JACRSQ010000001.1"/>
</dbReference>
<feature type="transmembrane region" description="Helical" evidence="17">
    <location>
        <begin position="50"/>
        <end position="68"/>
    </location>
</feature>
<evidence type="ECO:0000313" key="18">
    <source>
        <dbReference type="EMBL" id="MBC8542188.1"/>
    </source>
</evidence>
<comment type="function">
    <text evidence="17">Catalyzes the dephosphorylation of undecaprenyl diphosphate (UPP). Confers resistance to bacitracin.</text>
</comment>
<keyword evidence="5 17" id="KW-1003">Cell membrane</keyword>
<evidence type="ECO:0000256" key="16">
    <source>
        <dbReference type="ARBA" id="ARBA00047594"/>
    </source>
</evidence>
<evidence type="ECO:0000256" key="6">
    <source>
        <dbReference type="ARBA" id="ARBA00022692"/>
    </source>
</evidence>
<dbReference type="PANTHER" id="PTHR30622:SF3">
    <property type="entry name" value="UNDECAPRENYL-DIPHOSPHATASE"/>
    <property type="match status" value="1"/>
</dbReference>
<dbReference type="GO" id="GO:0071555">
    <property type="term" value="P:cell wall organization"/>
    <property type="evidence" value="ECO:0007669"/>
    <property type="project" value="UniProtKB-KW"/>
</dbReference>
<evidence type="ECO:0000256" key="4">
    <source>
        <dbReference type="ARBA" id="ARBA00021581"/>
    </source>
</evidence>
<feature type="transmembrane region" description="Helical" evidence="17">
    <location>
        <begin position="261"/>
        <end position="279"/>
    </location>
</feature>
<accession>A0A926DQH6</accession>
<evidence type="ECO:0000256" key="17">
    <source>
        <dbReference type="HAMAP-Rule" id="MF_01006"/>
    </source>
</evidence>
<evidence type="ECO:0000256" key="13">
    <source>
        <dbReference type="ARBA" id="ARBA00023316"/>
    </source>
</evidence>
<evidence type="ECO:0000256" key="10">
    <source>
        <dbReference type="ARBA" id="ARBA00022989"/>
    </source>
</evidence>
<dbReference type="PANTHER" id="PTHR30622">
    <property type="entry name" value="UNDECAPRENYL-DIPHOSPHATASE"/>
    <property type="match status" value="1"/>
</dbReference>
<evidence type="ECO:0000313" key="19">
    <source>
        <dbReference type="Proteomes" id="UP000657006"/>
    </source>
</evidence>
<evidence type="ECO:0000256" key="3">
    <source>
        <dbReference type="ARBA" id="ARBA00012374"/>
    </source>
</evidence>
<dbReference type="EC" id="3.6.1.27" evidence="3 17"/>
<keyword evidence="19" id="KW-1185">Reference proteome</keyword>
<dbReference type="Pfam" id="PF02673">
    <property type="entry name" value="BacA"/>
    <property type="match status" value="1"/>
</dbReference>
<evidence type="ECO:0000256" key="1">
    <source>
        <dbReference type="ARBA" id="ARBA00004651"/>
    </source>
</evidence>
<evidence type="ECO:0000256" key="11">
    <source>
        <dbReference type="ARBA" id="ARBA00023136"/>
    </source>
</evidence>
<evidence type="ECO:0000256" key="8">
    <source>
        <dbReference type="ARBA" id="ARBA00022960"/>
    </source>
</evidence>
<evidence type="ECO:0000256" key="12">
    <source>
        <dbReference type="ARBA" id="ARBA00023251"/>
    </source>
</evidence>
<dbReference type="GO" id="GO:0009252">
    <property type="term" value="P:peptidoglycan biosynthetic process"/>
    <property type="evidence" value="ECO:0007669"/>
    <property type="project" value="UniProtKB-KW"/>
</dbReference>
<feature type="transmembrane region" description="Helical" evidence="17">
    <location>
        <begin position="183"/>
        <end position="208"/>
    </location>
</feature>
<keyword evidence="7 17" id="KW-0378">Hydrolase</keyword>
<feature type="transmembrane region" description="Helical" evidence="17">
    <location>
        <begin position="122"/>
        <end position="138"/>
    </location>
</feature>
<evidence type="ECO:0000256" key="9">
    <source>
        <dbReference type="ARBA" id="ARBA00022984"/>
    </source>
</evidence>
<dbReference type="GO" id="GO:0005886">
    <property type="term" value="C:plasma membrane"/>
    <property type="evidence" value="ECO:0007669"/>
    <property type="project" value="UniProtKB-SubCell"/>
</dbReference>
<keyword evidence="6 17" id="KW-0812">Transmembrane</keyword>
<comment type="subcellular location">
    <subcellularLocation>
        <location evidence="1 17">Cell membrane</location>
        <topology evidence="1 17">Multi-pass membrane protein</topology>
    </subcellularLocation>
</comment>
<dbReference type="GO" id="GO:0008360">
    <property type="term" value="P:regulation of cell shape"/>
    <property type="evidence" value="ECO:0007669"/>
    <property type="project" value="UniProtKB-KW"/>
</dbReference>
<organism evidence="18 19">
    <name type="scientific">Bianquea renquensis</name>
    <dbReference type="NCBI Taxonomy" id="2763661"/>
    <lineage>
        <taxon>Bacteria</taxon>
        <taxon>Bacillati</taxon>
        <taxon>Bacillota</taxon>
        <taxon>Clostridia</taxon>
        <taxon>Eubacteriales</taxon>
        <taxon>Bianqueaceae</taxon>
        <taxon>Bianquea</taxon>
    </lineage>
</organism>
<evidence type="ECO:0000256" key="14">
    <source>
        <dbReference type="ARBA" id="ARBA00032707"/>
    </source>
</evidence>
<keyword evidence="9 17" id="KW-0573">Peptidoglycan synthesis</keyword>
<evidence type="ECO:0000256" key="5">
    <source>
        <dbReference type="ARBA" id="ARBA00022475"/>
    </source>
</evidence>
<gene>
    <name evidence="17" type="primary">uppP</name>
    <name evidence="18" type="ORF">H8730_01305</name>
</gene>
<sequence length="280" mass="30727">METILFLIKSAILGIVEGITEFLPISSTGHLIIAEKLLAFSGPSPNYVEMFTYVIQLGAILAIVLLYWKKIKDTLIHFFPKKVGFERSGFKFWLMIGIACIPGAVIGIALDDIADRYLFNPYTVAITLFVGGFLMIWAEKRFRSNRVGADLSVSPKQAIVIGAFQCLAIIPGMSRSASTIIGGWVAGLSTVAAAEFSFFLAIPVMIGMSALKLIKIGGLTSMTSLEMYGLGIGFFVSFLVALFVVDRFIAFLKKRPMKYFAFYRIGFGLLVLLAGYFGLF</sequence>
<keyword evidence="8 17" id="KW-0133">Cell shape</keyword>
<dbReference type="NCBIfam" id="NF001390">
    <property type="entry name" value="PRK00281.1-4"/>
    <property type="match status" value="1"/>
</dbReference>
<evidence type="ECO:0000256" key="7">
    <source>
        <dbReference type="ARBA" id="ARBA00022801"/>
    </source>
</evidence>
<dbReference type="GO" id="GO:0046677">
    <property type="term" value="P:response to antibiotic"/>
    <property type="evidence" value="ECO:0007669"/>
    <property type="project" value="UniProtKB-UniRule"/>
</dbReference>
<comment type="similarity">
    <text evidence="2 17">Belongs to the UppP family.</text>
</comment>
<keyword evidence="12 17" id="KW-0046">Antibiotic resistance</keyword>
<name>A0A926DQH6_9FIRM</name>
<dbReference type="InterPro" id="IPR003824">
    <property type="entry name" value="UppP"/>
</dbReference>
<evidence type="ECO:0000256" key="15">
    <source>
        <dbReference type="ARBA" id="ARBA00032932"/>
    </source>
</evidence>
<dbReference type="NCBIfam" id="NF001389">
    <property type="entry name" value="PRK00281.1-2"/>
    <property type="match status" value="1"/>
</dbReference>
<dbReference type="GO" id="GO:0050380">
    <property type="term" value="F:undecaprenyl-diphosphatase activity"/>
    <property type="evidence" value="ECO:0007669"/>
    <property type="project" value="UniProtKB-UniRule"/>
</dbReference>
<evidence type="ECO:0000256" key="2">
    <source>
        <dbReference type="ARBA" id="ARBA00010621"/>
    </source>
</evidence>
<dbReference type="EMBL" id="JACRSQ010000001">
    <property type="protein sequence ID" value="MBC8542188.1"/>
    <property type="molecule type" value="Genomic_DNA"/>
</dbReference>
<comment type="catalytic activity">
    <reaction evidence="16 17">
        <text>di-trans,octa-cis-undecaprenyl diphosphate + H2O = di-trans,octa-cis-undecaprenyl phosphate + phosphate + H(+)</text>
        <dbReference type="Rhea" id="RHEA:28094"/>
        <dbReference type="ChEBI" id="CHEBI:15377"/>
        <dbReference type="ChEBI" id="CHEBI:15378"/>
        <dbReference type="ChEBI" id="CHEBI:43474"/>
        <dbReference type="ChEBI" id="CHEBI:58405"/>
        <dbReference type="ChEBI" id="CHEBI:60392"/>
        <dbReference type="EC" id="3.6.1.27"/>
    </reaction>
</comment>
<protein>
    <recommendedName>
        <fullName evidence="4 17">Undecaprenyl-diphosphatase</fullName>
        <ecNumber evidence="3 17">3.6.1.27</ecNumber>
    </recommendedName>
    <alternativeName>
        <fullName evidence="15 17">Bacitracin resistance protein</fullName>
    </alternativeName>
    <alternativeName>
        <fullName evidence="14 17">Undecaprenyl pyrophosphate phosphatase</fullName>
    </alternativeName>
</protein>